<keyword evidence="1" id="KW-1133">Transmembrane helix</keyword>
<comment type="caution">
    <text evidence="2">The sequence shown here is derived from an EMBL/GenBank/DDBJ whole genome shotgun (WGS) entry which is preliminary data.</text>
</comment>
<evidence type="ECO:0000256" key="1">
    <source>
        <dbReference type="SAM" id="Phobius"/>
    </source>
</evidence>
<feature type="transmembrane region" description="Helical" evidence="1">
    <location>
        <begin position="137"/>
        <end position="157"/>
    </location>
</feature>
<proteinExistence type="predicted"/>
<organism evidence="2 3">
    <name type="scientific">Symbiodinium microadriaticum</name>
    <name type="common">Dinoflagellate</name>
    <name type="synonym">Zooxanthella microadriatica</name>
    <dbReference type="NCBI Taxonomy" id="2951"/>
    <lineage>
        <taxon>Eukaryota</taxon>
        <taxon>Sar</taxon>
        <taxon>Alveolata</taxon>
        <taxon>Dinophyceae</taxon>
        <taxon>Suessiales</taxon>
        <taxon>Symbiodiniaceae</taxon>
        <taxon>Symbiodinium</taxon>
    </lineage>
</organism>
<keyword evidence="1" id="KW-0472">Membrane</keyword>
<evidence type="ECO:0000313" key="2">
    <source>
        <dbReference type="EMBL" id="OLP90787.1"/>
    </source>
</evidence>
<sequence length="602" mass="67060">MILKKLTTTSVIDTQTHHELQESFWDALLLAGLDEIGPAGTAMIVLGVVVSFSLQVLFCWIIMISFLSPDSKYDLVYLKEWRVLYGHSVSFYDKVSGASLVSKICQGKPFEREWWNNALLNEVNAYLMPIFPGSGGFSVGVVLSSMALTIWACHIAAELQNVGSFGRSILRLPRGRTVVSSISEGEDERVFESISRKRLIALSFVVLARLAIAIMLGTSGGLWLALTRDVTNIMLNAVALLFVLEIDDLLYKVLAPKHAIKYLASVREFEVGHRKTWAGVDMSCVVKVTALVLTLGCFIRYTVWENAVQADHARDLLCGGNQDFVYGSHPSLGPVFVADTLPFDQRAANMLPGMRPLVNQVVFNYNVADMDKYMWRKEVDGKSLAVKHLPSASEMEAWLHMTDTEAPEESAFGSRSYGTFCKDQDDPEWWEADWIWPTLEALTGATSCAEAKPFCDQKDLPLVRMVCPETCGCTDAASGLYSDNGCRQLCQKEFRFQRALNRSDCHDFAVSEVHRKEVWQRWWSGFYNHSQGTWDEDNAMMQFAIDGASGNCSFLQTESWIRDTVCEAKPGIHRPASLVCPVTCGCSQDAADAAWCPTVCTD</sequence>
<keyword evidence="3" id="KW-1185">Reference proteome</keyword>
<dbReference type="AlphaFoldDB" id="A0A1Q9D6Q8"/>
<dbReference type="OrthoDB" id="411872at2759"/>
<dbReference type="EMBL" id="LSRX01000695">
    <property type="protein sequence ID" value="OLP90787.1"/>
    <property type="molecule type" value="Genomic_DNA"/>
</dbReference>
<name>A0A1Q9D6Q8_SYMMI</name>
<gene>
    <name evidence="2" type="ORF">AK812_SmicGene27596</name>
</gene>
<keyword evidence="1" id="KW-0812">Transmembrane</keyword>
<accession>A0A1Q9D6Q8</accession>
<evidence type="ECO:0000313" key="3">
    <source>
        <dbReference type="Proteomes" id="UP000186817"/>
    </source>
</evidence>
<reference evidence="2 3" key="1">
    <citation type="submission" date="2016-02" db="EMBL/GenBank/DDBJ databases">
        <title>Genome analysis of coral dinoflagellate symbionts highlights evolutionary adaptations to a symbiotic lifestyle.</title>
        <authorList>
            <person name="Aranda M."/>
            <person name="Li Y."/>
            <person name="Liew Y.J."/>
            <person name="Baumgarten S."/>
            <person name="Simakov O."/>
            <person name="Wilson M."/>
            <person name="Piel J."/>
            <person name="Ashoor H."/>
            <person name="Bougouffa S."/>
            <person name="Bajic V.B."/>
            <person name="Ryu T."/>
            <person name="Ravasi T."/>
            <person name="Bayer T."/>
            <person name="Micklem G."/>
            <person name="Kim H."/>
            <person name="Bhak J."/>
            <person name="Lajeunesse T.C."/>
            <person name="Voolstra C.R."/>
        </authorList>
    </citation>
    <scope>NUCLEOTIDE SEQUENCE [LARGE SCALE GENOMIC DNA]</scope>
    <source>
        <strain evidence="2 3">CCMP2467</strain>
    </source>
</reference>
<feature type="transmembrane region" description="Helical" evidence="1">
    <location>
        <begin position="199"/>
        <end position="226"/>
    </location>
</feature>
<protein>
    <submittedName>
        <fullName evidence="2">Uncharacterized protein</fullName>
    </submittedName>
</protein>
<feature type="transmembrane region" description="Helical" evidence="1">
    <location>
        <begin position="43"/>
        <end position="67"/>
    </location>
</feature>
<dbReference type="Proteomes" id="UP000186817">
    <property type="component" value="Unassembled WGS sequence"/>
</dbReference>